<evidence type="ECO:0000256" key="9">
    <source>
        <dbReference type="ARBA" id="ARBA00049563"/>
    </source>
</evidence>
<dbReference type="InterPro" id="IPR039657">
    <property type="entry name" value="Dimethylallyltransferase"/>
</dbReference>
<evidence type="ECO:0000313" key="15">
    <source>
        <dbReference type="Proteomes" id="UP000295418"/>
    </source>
</evidence>
<dbReference type="EMBL" id="SKFG01000001">
    <property type="protein sequence ID" value="TCZ81063.1"/>
    <property type="molecule type" value="Genomic_DNA"/>
</dbReference>
<accession>A0A4R4EN91</accession>
<dbReference type="GO" id="GO:0052381">
    <property type="term" value="F:tRNA dimethylallyltransferase activity"/>
    <property type="evidence" value="ECO:0007669"/>
    <property type="project" value="UniProtKB-UniRule"/>
</dbReference>
<dbReference type="AlphaFoldDB" id="A0A4R4EN91"/>
<evidence type="ECO:0000256" key="5">
    <source>
        <dbReference type="ARBA" id="ARBA00022694"/>
    </source>
</evidence>
<dbReference type="NCBIfam" id="TIGR00174">
    <property type="entry name" value="miaA"/>
    <property type="match status" value="1"/>
</dbReference>
<feature type="site" description="Interaction with substrate tRNA" evidence="10">
    <location>
        <position position="130"/>
    </location>
</feature>
<evidence type="ECO:0000256" key="12">
    <source>
        <dbReference type="RuleBase" id="RU003784"/>
    </source>
</evidence>
<comment type="function">
    <text evidence="2 10 12">Catalyzes the transfer of a dimethylallyl group onto the adenine at position 37 in tRNAs that read codons beginning with uridine, leading to the formation of N6-(dimethylallyl)adenosine (i(6)A).</text>
</comment>
<dbReference type="OrthoDB" id="9776390at2"/>
<dbReference type="Proteomes" id="UP000295418">
    <property type="component" value="Unassembled WGS sequence"/>
</dbReference>
<dbReference type="InterPro" id="IPR018022">
    <property type="entry name" value="IPT"/>
</dbReference>
<feature type="binding site" evidence="10">
    <location>
        <begin position="16"/>
        <end position="23"/>
    </location>
    <ligand>
        <name>ATP</name>
        <dbReference type="ChEBI" id="CHEBI:30616"/>
    </ligand>
</feature>
<evidence type="ECO:0000256" key="10">
    <source>
        <dbReference type="HAMAP-Rule" id="MF_00185"/>
    </source>
</evidence>
<comment type="caution">
    <text evidence="10">Lacks conserved residue(s) required for the propagation of feature annotation.</text>
</comment>
<evidence type="ECO:0000256" key="7">
    <source>
        <dbReference type="ARBA" id="ARBA00022840"/>
    </source>
</evidence>
<gene>
    <name evidence="10 14" type="primary">miaA</name>
    <name evidence="14" type="ORF">E0485_01925</name>
</gene>
<evidence type="ECO:0000256" key="8">
    <source>
        <dbReference type="ARBA" id="ARBA00022842"/>
    </source>
</evidence>
<reference evidence="14 15" key="1">
    <citation type="submission" date="2019-03" db="EMBL/GenBank/DDBJ databases">
        <authorList>
            <person name="Kim M.K.M."/>
        </authorList>
    </citation>
    <scope>NUCLEOTIDE SEQUENCE [LARGE SCALE GENOMIC DNA]</scope>
    <source>
        <strain evidence="14 15">18JY21-1</strain>
    </source>
</reference>
<name>A0A4R4EN91_9BACL</name>
<keyword evidence="5 10" id="KW-0819">tRNA processing</keyword>
<dbReference type="RefSeq" id="WP_132415984.1">
    <property type="nucleotide sequence ID" value="NZ_SKFG01000001.1"/>
</dbReference>
<comment type="caution">
    <text evidence="14">The sequence shown here is derived from an EMBL/GenBank/DDBJ whole genome shotgun (WGS) entry which is preliminary data.</text>
</comment>
<organism evidence="14 15">
    <name type="scientific">Paenibacillus albiflavus</name>
    <dbReference type="NCBI Taxonomy" id="2545760"/>
    <lineage>
        <taxon>Bacteria</taxon>
        <taxon>Bacillati</taxon>
        <taxon>Bacillota</taxon>
        <taxon>Bacilli</taxon>
        <taxon>Bacillales</taxon>
        <taxon>Paenibacillaceae</taxon>
        <taxon>Paenibacillus</taxon>
    </lineage>
</organism>
<keyword evidence="15" id="KW-1185">Reference proteome</keyword>
<comment type="subunit">
    <text evidence="10">Monomer.</text>
</comment>
<comment type="similarity">
    <text evidence="3 10 13">Belongs to the IPP transferase family.</text>
</comment>
<evidence type="ECO:0000256" key="11">
    <source>
        <dbReference type="RuleBase" id="RU003783"/>
    </source>
</evidence>
<dbReference type="PANTHER" id="PTHR11088">
    <property type="entry name" value="TRNA DIMETHYLALLYLTRANSFERASE"/>
    <property type="match status" value="1"/>
</dbReference>
<feature type="binding site" evidence="10">
    <location>
        <begin position="18"/>
        <end position="23"/>
    </location>
    <ligand>
        <name>substrate</name>
    </ligand>
</feature>
<dbReference type="Gene3D" id="3.40.50.300">
    <property type="entry name" value="P-loop containing nucleotide triphosphate hydrolases"/>
    <property type="match status" value="1"/>
</dbReference>
<evidence type="ECO:0000256" key="2">
    <source>
        <dbReference type="ARBA" id="ARBA00003213"/>
    </source>
</evidence>
<comment type="cofactor">
    <cofactor evidence="1 10">
        <name>Mg(2+)</name>
        <dbReference type="ChEBI" id="CHEBI:18420"/>
    </cofactor>
</comment>
<keyword evidence="8 10" id="KW-0460">Magnesium</keyword>
<dbReference type="PANTHER" id="PTHR11088:SF60">
    <property type="entry name" value="TRNA DIMETHYLALLYLTRANSFERASE"/>
    <property type="match status" value="1"/>
</dbReference>
<sequence length="326" mass="37022">MLASKKDKPSLLVLVGPTAVGKTKLSLQLAEQFGCEIISGDSMQVYRGMDIGTAKATPEERKRIPHHMIDTHNPDDPFSVAEFQDRVRALTTDIHERGKLPFLVGGTGLYVESVCYDYQFTDVQMDEQLRQELDQYAETNGDDALHAKLVVIDAESAERLHPNDRRRIIRAIEIYQLTGKPLSEYLAGQTKAPAYDLCMIGLTMDRALLYERIEARVDQMMEEGLLEEVQKLLAHGYNPNLVSMKGLGYKEMVSYLNGEYSLPRAVELLKRNTRRFAKRQLSWFRHMKDIQWIDVTDGANFSAHYAEISAIITGKIVQNCEYNSSQ</sequence>
<dbReference type="HAMAP" id="MF_00185">
    <property type="entry name" value="IPP_trans"/>
    <property type="match status" value="1"/>
</dbReference>
<dbReference type="EC" id="2.5.1.75" evidence="10"/>
<keyword evidence="7 10" id="KW-0067">ATP-binding</keyword>
<feature type="site" description="Interaction with substrate tRNA" evidence="10">
    <location>
        <position position="107"/>
    </location>
</feature>
<dbReference type="SUPFAM" id="SSF52540">
    <property type="entry name" value="P-loop containing nucleoside triphosphate hydrolases"/>
    <property type="match status" value="2"/>
</dbReference>
<dbReference type="Gene3D" id="1.10.20.140">
    <property type="match status" value="1"/>
</dbReference>
<proteinExistence type="inferred from homology"/>
<evidence type="ECO:0000256" key="1">
    <source>
        <dbReference type="ARBA" id="ARBA00001946"/>
    </source>
</evidence>
<comment type="catalytic activity">
    <reaction evidence="9 10 11">
        <text>adenosine(37) in tRNA + dimethylallyl diphosphate = N(6)-dimethylallyladenosine(37) in tRNA + diphosphate</text>
        <dbReference type="Rhea" id="RHEA:26482"/>
        <dbReference type="Rhea" id="RHEA-COMP:10162"/>
        <dbReference type="Rhea" id="RHEA-COMP:10375"/>
        <dbReference type="ChEBI" id="CHEBI:33019"/>
        <dbReference type="ChEBI" id="CHEBI:57623"/>
        <dbReference type="ChEBI" id="CHEBI:74411"/>
        <dbReference type="ChEBI" id="CHEBI:74415"/>
        <dbReference type="EC" id="2.5.1.75"/>
    </reaction>
</comment>
<dbReference type="FunFam" id="1.10.20.140:FF:000001">
    <property type="entry name" value="tRNA dimethylallyltransferase"/>
    <property type="match status" value="1"/>
</dbReference>
<keyword evidence="4 10" id="KW-0808">Transferase</keyword>
<keyword evidence="6 10" id="KW-0547">Nucleotide-binding</keyword>
<dbReference type="GO" id="GO:0006400">
    <property type="term" value="P:tRNA modification"/>
    <property type="evidence" value="ECO:0007669"/>
    <property type="project" value="TreeGrafter"/>
</dbReference>
<evidence type="ECO:0000256" key="13">
    <source>
        <dbReference type="RuleBase" id="RU003785"/>
    </source>
</evidence>
<feature type="region of interest" description="Interaction with substrate tRNA" evidence="10">
    <location>
        <begin position="41"/>
        <end position="44"/>
    </location>
</feature>
<dbReference type="Pfam" id="PF01715">
    <property type="entry name" value="IPPT"/>
    <property type="match status" value="1"/>
</dbReference>
<dbReference type="GO" id="GO:0005524">
    <property type="term" value="F:ATP binding"/>
    <property type="evidence" value="ECO:0007669"/>
    <property type="project" value="UniProtKB-UniRule"/>
</dbReference>
<protein>
    <recommendedName>
        <fullName evidence="10">tRNA dimethylallyltransferase</fullName>
        <ecNumber evidence="10">2.5.1.75</ecNumber>
    </recommendedName>
    <alternativeName>
        <fullName evidence="10">Dimethylallyl diphosphate:tRNA dimethylallyltransferase</fullName>
        <shortName evidence="10">DMAPP:tRNA dimethylallyltransferase</shortName>
        <shortName evidence="10">DMATase</shortName>
    </alternativeName>
    <alternativeName>
        <fullName evidence="10">Isopentenyl-diphosphate:tRNA isopentenyltransferase</fullName>
        <shortName evidence="10">IPP transferase</shortName>
        <shortName evidence="10">IPPT</shortName>
        <shortName evidence="10">IPTase</shortName>
    </alternativeName>
</protein>
<dbReference type="InterPro" id="IPR027417">
    <property type="entry name" value="P-loop_NTPase"/>
</dbReference>
<evidence type="ECO:0000256" key="6">
    <source>
        <dbReference type="ARBA" id="ARBA00022741"/>
    </source>
</evidence>
<evidence type="ECO:0000313" key="14">
    <source>
        <dbReference type="EMBL" id="TCZ81063.1"/>
    </source>
</evidence>
<evidence type="ECO:0000256" key="3">
    <source>
        <dbReference type="ARBA" id="ARBA00005842"/>
    </source>
</evidence>
<evidence type="ECO:0000256" key="4">
    <source>
        <dbReference type="ARBA" id="ARBA00022679"/>
    </source>
</evidence>